<evidence type="ECO:0000313" key="1">
    <source>
        <dbReference type="EMBL" id="KAA0720882.1"/>
    </source>
</evidence>
<proteinExistence type="predicted"/>
<reference evidence="1 2" key="1">
    <citation type="journal article" date="2019" name="Mol. Ecol. Resour.">
        <title>Chromosome-level genome assembly of Triplophysa tibetana, a fish adapted to the harsh high-altitude environment of the Tibetan Plateau.</title>
        <authorList>
            <person name="Yang X."/>
            <person name="Liu H."/>
            <person name="Ma Z."/>
            <person name="Zou Y."/>
            <person name="Zou M."/>
            <person name="Mao Y."/>
            <person name="Li X."/>
            <person name="Wang H."/>
            <person name="Chen T."/>
            <person name="Wang W."/>
            <person name="Yang R."/>
        </authorList>
    </citation>
    <scope>NUCLEOTIDE SEQUENCE [LARGE SCALE GENOMIC DNA]</scope>
    <source>
        <strain evidence="1">TTIB1903HZAU</strain>
        <tissue evidence="1">Muscle</tissue>
    </source>
</reference>
<dbReference type="Proteomes" id="UP000324632">
    <property type="component" value="Chromosome 5"/>
</dbReference>
<dbReference type="AlphaFoldDB" id="A0A5A9PGB2"/>
<name>A0A5A9PGB2_9TELE</name>
<protein>
    <submittedName>
        <fullName evidence="1">Uncharacterized protein</fullName>
    </submittedName>
</protein>
<accession>A0A5A9PGB2</accession>
<organism evidence="1 2">
    <name type="scientific">Triplophysa tibetana</name>
    <dbReference type="NCBI Taxonomy" id="1572043"/>
    <lineage>
        <taxon>Eukaryota</taxon>
        <taxon>Metazoa</taxon>
        <taxon>Chordata</taxon>
        <taxon>Craniata</taxon>
        <taxon>Vertebrata</taxon>
        <taxon>Euteleostomi</taxon>
        <taxon>Actinopterygii</taxon>
        <taxon>Neopterygii</taxon>
        <taxon>Teleostei</taxon>
        <taxon>Ostariophysi</taxon>
        <taxon>Cypriniformes</taxon>
        <taxon>Nemacheilidae</taxon>
        <taxon>Triplophysa</taxon>
    </lineage>
</organism>
<sequence length="119" mass="13259">MDLEVEIKADSEHLRDGRGVPLGAVLPDVTKSRLKRSARGTLKTCAVKLEIQGGWLTQQRGNGFKRVSFEVAIRLPSRKNSQTACAPLCEIFLFWVFRAPEALRTDSVESTDTEVAEEQ</sequence>
<comment type="caution">
    <text evidence="1">The sequence shown here is derived from an EMBL/GenBank/DDBJ whole genome shotgun (WGS) entry which is preliminary data.</text>
</comment>
<dbReference type="EMBL" id="SOYY01000005">
    <property type="protein sequence ID" value="KAA0720882.1"/>
    <property type="molecule type" value="Genomic_DNA"/>
</dbReference>
<evidence type="ECO:0000313" key="2">
    <source>
        <dbReference type="Proteomes" id="UP000324632"/>
    </source>
</evidence>
<keyword evidence="2" id="KW-1185">Reference proteome</keyword>
<gene>
    <name evidence="1" type="ORF">E1301_Tti002109</name>
</gene>